<dbReference type="GO" id="GO:0017000">
    <property type="term" value="P:antibiotic biosynthetic process"/>
    <property type="evidence" value="ECO:0007669"/>
    <property type="project" value="UniProtKB-ARBA"/>
</dbReference>
<name>D5UN31_TSUPD</name>
<keyword evidence="2" id="KW-0328">Glycosyltransferase</keyword>
<dbReference type="PANTHER" id="PTHR48050">
    <property type="entry name" value="STEROL 3-BETA-GLUCOSYLTRANSFERASE"/>
    <property type="match status" value="1"/>
</dbReference>
<dbReference type="HOGENOM" id="CLU_000537_8_0_11"/>
<dbReference type="EMBL" id="CP001966">
    <property type="protein sequence ID" value="ADG78528.1"/>
    <property type="molecule type" value="Genomic_DNA"/>
</dbReference>
<reference evidence="3" key="1">
    <citation type="submission" date="2010-03" db="EMBL/GenBank/DDBJ databases">
        <title>The complete chromosome of Tsukamurella paurometabola DSM 20162.</title>
        <authorList>
            <consortium name="US DOE Joint Genome Institute (JGI-PGF)"/>
            <person name="Lucas S."/>
            <person name="Copeland A."/>
            <person name="Lapidus A."/>
            <person name="Glavina del Rio T."/>
            <person name="Dalin E."/>
            <person name="Tice H."/>
            <person name="Bruce D."/>
            <person name="Goodwin L."/>
            <person name="Pitluck S."/>
            <person name="Kyrpides N."/>
            <person name="Mavromatis K."/>
            <person name="Ivanova N."/>
            <person name="Mikhailova N."/>
            <person name="Munk A.C."/>
            <person name="Brettin T."/>
            <person name="Detter J.C."/>
            <person name="Tapia R."/>
            <person name="Han C."/>
            <person name="Larimer F."/>
            <person name="Land M."/>
            <person name="Hauser L."/>
            <person name="Markowitz V."/>
            <person name="Cheng J.-F."/>
            <person name="Hugenholtz P."/>
            <person name="Woyke T."/>
            <person name="Wu D."/>
            <person name="Jando M."/>
            <person name="Brambilla E."/>
            <person name="Klenk H.-P."/>
            <person name="Eisen J.A."/>
        </authorList>
    </citation>
    <scope>NUCLEOTIDE SEQUENCE [LARGE SCALE GENOMIC DNA]</scope>
    <source>
        <strain evidence="3">ATCC 8368 / DSM 20162 / CCUG 35730 / CIP 100753 / JCM 10117 / KCTC 9821 / NBRC 16120 / NCIMB 702349 / NCTC 13040</strain>
    </source>
</reference>
<dbReference type="GO" id="GO:0016906">
    <property type="term" value="F:sterol 3-beta-glucosyltransferase activity"/>
    <property type="evidence" value="ECO:0007669"/>
    <property type="project" value="UniProtKB-EC"/>
</dbReference>
<dbReference type="InterPro" id="IPR010610">
    <property type="entry name" value="EryCIII-like_C"/>
</dbReference>
<feature type="domain" description="Erythromycin biosynthesis protein CIII-like C-terminal" evidence="1">
    <location>
        <begin position="300"/>
        <end position="407"/>
    </location>
</feature>
<dbReference type="eggNOG" id="COG1819">
    <property type="taxonomic scope" value="Bacteria"/>
</dbReference>
<dbReference type="Pfam" id="PF06722">
    <property type="entry name" value="EryCIII-like_C"/>
    <property type="match status" value="1"/>
</dbReference>
<gene>
    <name evidence="2" type="ordered locus">Tpau_1915</name>
</gene>
<dbReference type="CDD" id="cd03784">
    <property type="entry name" value="GT1_Gtf-like"/>
    <property type="match status" value="1"/>
</dbReference>
<dbReference type="RefSeq" id="WP_013126551.1">
    <property type="nucleotide sequence ID" value="NC_014158.1"/>
</dbReference>
<evidence type="ECO:0000313" key="3">
    <source>
        <dbReference type="Proteomes" id="UP000001213"/>
    </source>
</evidence>
<organism evidence="2 3">
    <name type="scientific">Tsukamurella paurometabola (strain ATCC 8368 / DSM 20162 / CCUG 35730 / CIP 100753 / JCM 10117 / KCTC 9821 / NBRC 16120 / NCIMB 702349 / NCTC 13040)</name>
    <name type="common">Corynebacterium paurometabolum</name>
    <dbReference type="NCBI Taxonomy" id="521096"/>
    <lineage>
        <taxon>Bacteria</taxon>
        <taxon>Bacillati</taxon>
        <taxon>Actinomycetota</taxon>
        <taxon>Actinomycetes</taxon>
        <taxon>Mycobacteriales</taxon>
        <taxon>Tsukamurellaceae</taxon>
        <taxon>Tsukamurella</taxon>
    </lineage>
</organism>
<dbReference type="SUPFAM" id="SSF53756">
    <property type="entry name" value="UDP-Glycosyltransferase/glycogen phosphorylase"/>
    <property type="match status" value="1"/>
</dbReference>
<dbReference type="InterPro" id="IPR050426">
    <property type="entry name" value="Glycosyltransferase_28"/>
</dbReference>
<keyword evidence="2" id="KW-0808">Transferase</keyword>
<dbReference type="CAZy" id="GT1">
    <property type="family name" value="Glycosyltransferase Family 1"/>
</dbReference>
<protein>
    <submittedName>
        <fullName evidence="2">Sterol 3-beta-glucosyltransferase</fullName>
        <ecNumber evidence="2">2.4.1.173</ecNumber>
    </submittedName>
</protein>
<dbReference type="Proteomes" id="UP000001213">
    <property type="component" value="Chromosome"/>
</dbReference>
<dbReference type="InterPro" id="IPR002213">
    <property type="entry name" value="UDP_glucos_trans"/>
</dbReference>
<dbReference type="KEGG" id="tpr:Tpau_1915"/>
<proteinExistence type="predicted"/>
<reference evidence="2 3" key="2">
    <citation type="journal article" date="2011" name="Stand. Genomic Sci.">
        <title>Complete genome sequence of Tsukamurella paurometabola type strain (no. 33).</title>
        <authorList>
            <person name="Munk A.C."/>
            <person name="Lapidus A."/>
            <person name="Lucas S."/>
            <person name="Nolan M."/>
            <person name="Tice H."/>
            <person name="Cheng J.F."/>
            <person name="Del Rio T.G."/>
            <person name="Goodwin L."/>
            <person name="Pitluck S."/>
            <person name="Liolios K."/>
            <person name="Huntemann M."/>
            <person name="Ivanova N."/>
            <person name="Mavromatis K."/>
            <person name="Mikhailova N."/>
            <person name="Pati A."/>
            <person name="Chen A."/>
            <person name="Palaniappan K."/>
            <person name="Tapia R."/>
            <person name="Han C."/>
            <person name="Land M."/>
            <person name="Hauser L."/>
            <person name="Chang Y.J."/>
            <person name="Jeffries C.D."/>
            <person name="Brettin T."/>
            <person name="Yasawong M."/>
            <person name="Brambilla E.M."/>
            <person name="Rohde M."/>
            <person name="Sikorski J."/>
            <person name="Goker M."/>
            <person name="Detter J.C."/>
            <person name="Woyke T."/>
            <person name="Bristow J."/>
            <person name="Eisen J.A."/>
            <person name="Markowitz V."/>
            <person name="Hugenholtz P."/>
            <person name="Kyrpides N.C."/>
            <person name="Klenk H.P."/>
        </authorList>
    </citation>
    <scope>NUCLEOTIDE SEQUENCE [LARGE SCALE GENOMIC DNA]</scope>
    <source>
        <strain evidence="3">ATCC 8368 / DSM 20162 / CCUG 35730 / CIP 100753 / JCM 10117 / KCTC 9821 / NBRC 16120 / NCIMB 702349 / NCTC 13040</strain>
    </source>
</reference>
<evidence type="ECO:0000313" key="2">
    <source>
        <dbReference type="EMBL" id="ADG78528.1"/>
    </source>
</evidence>
<evidence type="ECO:0000259" key="1">
    <source>
        <dbReference type="Pfam" id="PF06722"/>
    </source>
</evidence>
<dbReference type="FunFam" id="3.40.50.2000:FF:000009">
    <property type="entry name" value="Sterol 3-beta-glucosyltransferase UGT80A2"/>
    <property type="match status" value="1"/>
</dbReference>
<dbReference type="Gene3D" id="3.40.50.2000">
    <property type="entry name" value="Glycogen Phosphorylase B"/>
    <property type="match status" value="2"/>
</dbReference>
<dbReference type="STRING" id="521096.Tpau_1915"/>
<dbReference type="AlphaFoldDB" id="D5UN31"/>
<keyword evidence="3" id="KW-1185">Reference proteome</keyword>
<accession>D5UN31</accession>
<dbReference type="EC" id="2.4.1.173" evidence="2"/>
<sequence length="414" mass="44198">MATVLIAAYGSRGDIMPLTDIGCRLRDAGHRVVLTSNGELDDEVRATGLETRGISFDVDRDLETGEEDALKVALQVVKPAGIRRLGNSFLDVVADLEPDLVMLTPFTELPGHALAEAHGIPTLGLRFQPMSATRAYPPSLLGARSLGGPGNRAVGNLAVAAVDRVYGGAVADFRRRLGLPVQSARALRRTRTAQEWPILYGYSPSVLPRPADWRTGINVTGYWWSRGLESWTAPVDLEEFLAAGPPPVFVGFGSLPVTDAERDRLAHTVRAAALGSGQRFLVQAGGAGLTVENDEHTLSIGTVPYDWLFSRVAAVVHSCGAGTTASGLRSGVPTVGVPSPGGDQQFWAEQLRRLGVSPATLPRPALRAERLTDAVTAAITDPSYREAAARIAERIRHEDGAGRVVTEVERLLGR</sequence>
<dbReference type="PANTHER" id="PTHR48050:SF13">
    <property type="entry name" value="STEROL 3-BETA-GLUCOSYLTRANSFERASE UGT80A2"/>
    <property type="match status" value="1"/>
</dbReference>